<evidence type="ECO:0000256" key="1">
    <source>
        <dbReference type="ARBA" id="ARBA00022443"/>
    </source>
</evidence>
<dbReference type="SUPFAM" id="SSF48065">
    <property type="entry name" value="DBL homology domain (DH-domain)"/>
    <property type="match status" value="1"/>
</dbReference>
<dbReference type="Gene3D" id="1.20.900.10">
    <property type="entry name" value="Dbl homology (DH) domain"/>
    <property type="match status" value="1"/>
</dbReference>
<feature type="domain" description="SH3" evidence="3">
    <location>
        <begin position="66"/>
        <end position="125"/>
    </location>
</feature>
<sequence length="1058" mass="117469">MEAGSLVRAVFDFLPSVPEELCLFSGDLAFVLQIIDEFWILGKKDGVAGQFPLSFVELVPLPKAMPSETICYCIQDFRPTTKDAVSLSRGDVFIVEGDLDEVWVHAWLDDRQGMVPSSCVLELKLPASCNRGNGQTTEQTAPVHALGLARAVMGLSAQMAGELDFREGDIITVLSIPEEGWFEGEIDGRRGTFPEGFVELFPSSHSQSLGSDCLPQKASEVEDAQVIAEALYDFHAIEEGELTFRKGDLISAIDYVEDGWLEGEIRGFRGRFPVKFVEIKPQESVDIVEHHPLTEKNGEKLNLAENSGSNKTQIAKQFKSLNGDSKSSKEFNKSLVQKNGSSNHDIGRICVCDDDVPLDFTFNPSEDVNTTLPSSTTVGSCEETNDCYTFPASRFDVPPDERSNVALASALCGGPDNVTTLRSFCCSTQNRKYGDNLGTVNFEAENDSLKCVLQTDIQKSEPLHGSMEKIAKAEKPQFSVPGDLDIKLTQQVLQFDLSLAGSRTGLALVGENFNGQIMAPTLWQCEQNGLAPPPPLPPDLRPRAHRAAPPVPVTPCGPLPQTIPCCTSESIKHNLFSSPKPETEISASAGTASHGAHPMNLVQSQTGDQDGLWAQESNTRSQGSDCIIYHCHSSQVLLLILSQHGPEALQRMMDKRVKILAELHQTERDYFQDLQLCLQHFLLPLRAQQLPGLDLPCLFGNLEDVIETSSRLLVALQHILFKPPEKHCNDELESVYKAYCHNHDDAISLLEIYDKNSDISMAIENCLSIIRRQTPCISLGALLIEPVQRLMRYPLLLAELLESTSDTHEDFAMLSQALSAMRTANDNINEFKRRKDLVLKYRKDDDFSLIGKLSKLNMRSIVKKSTRVSGHLKHLTGLASQEHKMFFSFGHNFKNQSKIIDYKLLENFLHFKIFTSHCDAGLDGPVGCPSGSYRLFVFAQKEQVEHLVTNPLVALLSTFSGPRKLIQKRYDKYLDYSNRLEGELLKYFQAHLRTLHLQASQKDYAALNAQLLEELPPLVSVGQAMLQLTMLHLVAITGRFQHSALQQLQPLAQVSSTM</sequence>
<feature type="domain" description="SH3" evidence="3">
    <location>
        <begin position="144"/>
        <end position="203"/>
    </location>
</feature>
<dbReference type="PROSITE" id="PS50002">
    <property type="entry name" value="SH3"/>
    <property type="match status" value="4"/>
</dbReference>
<reference evidence="5" key="2">
    <citation type="submission" date="2025-09" db="UniProtKB">
        <authorList>
            <consortium name="Ensembl"/>
        </authorList>
    </citation>
    <scope>IDENTIFICATION</scope>
</reference>
<feature type="domain" description="SH3" evidence="3">
    <location>
        <begin position="223"/>
        <end position="282"/>
    </location>
</feature>
<dbReference type="PRINTS" id="PR00499">
    <property type="entry name" value="P67PHOX"/>
</dbReference>
<dbReference type="InterPro" id="IPR035899">
    <property type="entry name" value="DBL_dom_sf"/>
</dbReference>
<dbReference type="GO" id="GO:0005085">
    <property type="term" value="F:guanyl-nucleotide exchange factor activity"/>
    <property type="evidence" value="ECO:0007669"/>
    <property type="project" value="InterPro"/>
</dbReference>
<dbReference type="GeneTree" id="ENSGT00950000183088"/>
<dbReference type="SUPFAM" id="SSF103657">
    <property type="entry name" value="BAR/IMD domain-like"/>
    <property type="match status" value="1"/>
</dbReference>
<evidence type="ECO:0000313" key="5">
    <source>
        <dbReference type="Ensembl" id="ENSEBUP00000003094.1"/>
    </source>
</evidence>
<dbReference type="PROSITE" id="PS50010">
    <property type="entry name" value="DH_2"/>
    <property type="match status" value="1"/>
</dbReference>
<evidence type="ECO:0000259" key="3">
    <source>
        <dbReference type="PROSITE" id="PS50002"/>
    </source>
</evidence>
<accession>A0A8C4NA71</accession>
<dbReference type="GO" id="GO:0005737">
    <property type="term" value="C:cytoplasm"/>
    <property type="evidence" value="ECO:0007669"/>
    <property type="project" value="TreeGrafter"/>
</dbReference>
<dbReference type="Pfam" id="PF14604">
    <property type="entry name" value="SH3_9"/>
    <property type="match status" value="1"/>
</dbReference>
<reference evidence="5" key="1">
    <citation type="submission" date="2025-08" db="UniProtKB">
        <authorList>
            <consortium name="Ensembl"/>
        </authorList>
    </citation>
    <scope>IDENTIFICATION</scope>
</reference>
<dbReference type="Pfam" id="PF00621">
    <property type="entry name" value="RhoGEF"/>
    <property type="match status" value="1"/>
</dbReference>
<dbReference type="Proteomes" id="UP000694388">
    <property type="component" value="Unplaced"/>
</dbReference>
<organism evidence="5 6">
    <name type="scientific">Eptatretus burgeri</name>
    <name type="common">Inshore hagfish</name>
    <dbReference type="NCBI Taxonomy" id="7764"/>
    <lineage>
        <taxon>Eukaryota</taxon>
        <taxon>Metazoa</taxon>
        <taxon>Chordata</taxon>
        <taxon>Craniata</taxon>
        <taxon>Vertebrata</taxon>
        <taxon>Cyclostomata</taxon>
        <taxon>Myxini</taxon>
        <taxon>Myxiniformes</taxon>
        <taxon>Myxinidae</taxon>
        <taxon>Eptatretinae</taxon>
        <taxon>Eptatretus</taxon>
    </lineage>
</organism>
<feature type="domain" description="SH3" evidence="3">
    <location>
        <begin position="2"/>
        <end position="61"/>
    </location>
</feature>
<dbReference type="PROSITE" id="PS00741">
    <property type="entry name" value="DH_1"/>
    <property type="match status" value="1"/>
</dbReference>
<protein>
    <recommendedName>
        <fullName evidence="7">Dynamin-binding protein</fullName>
    </recommendedName>
</protein>
<evidence type="ECO:0008006" key="7">
    <source>
        <dbReference type="Google" id="ProtNLM"/>
    </source>
</evidence>
<name>A0A8C4NA71_EPTBU</name>
<dbReference type="SMART" id="SM00325">
    <property type="entry name" value="RhoGEF"/>
    <property type="match status" value="1"/>
</dbReference>
<dbReference type="Gene3D" id="2.30.30.40">
    <property type="entry name" value="SH3 Domains"/>
    <property type="match status" value="4"/>
</dbReference>
<evidence type="ECO:0000256" key="2">
    <source>
        <dbReference type="PROSITE-ProRule" id="PRU00192"/>
    </source>
</evidence>
<dbReference type="SUPFAM" id="SSF50044">
    <property type="entry name" value="SH3-domain"/>
    <property type="match status" value="4"/>
</dbReference>
<dbReference type="Pfam" id="PF00018">
    <property type="entry name" value="SH3_1"/>
    <property type="match status" value="1"/>
</dbReference>
<dbReference type="InterPro" id="IPR027267">
    <property type="entry name" value="AH/BAR_dom_sf"/>
</dbReference>
<dbReference type="InterPro" id="IPR001331">
    <property type="entry name" value="GDS_CDC24_CS"/>
</dbReference>
<keyword evidence="6" id="KW-1185">Reference proteome</keyword>
<evidence type="ECO:0000259" key="4">
    <source>
        <dbReference type="PROSITE" id="PS50010"/>
    </source>
</evidence>
<keyword evidence="1 2" id="KW-0728">SH3 domain</keyword>
<dbReference type="InterPro" id="IPR001452">
    <property type="entry name" value="SH3_domain"/>
</dbReference>
<dbReference type="InterPro" id="IPR036028">
    <property type="entry name" value="SH3-like_dom_sf"/>
</dbReference>
<dbReference type="AlphaFoldDB" id="A0A8C4NA71"/>
<dbReference type="CDD" id="cd00160">
    <property type="entry name" value="RhoGEF"/>
    <property type="match status" value="1"/>
</dbReference>
<dbReference type="PANTHER" id="PTHR22834">
    <property type="entry name" value="NUCLEAR FUSION PROTEIN FUS2"/>
    <property type="match status" value="1"/>
</dbReference>
<dbReference type="GO" id="GO:0035556">
    <property type="term" value="P:intracellular signal transduction"/>
    <property type="evidence" value="ECO:0007669"/>
    <property type="project" value="InterPro"/>
</dbReference>
<dbReference type="SMART" id="SM00326">
    <property type="entry name" value="SH3"/>
    <property type="match status" value="4"/>
</dbReference>
<dbReference type="Gene3D" id="1.20.1270.60">
    <property type="entry name" value="Arfaptin homology (AH) domain/BAR domain"/>
    <property type="match status" value="1"/>
</dbReference>
<dbReference type="InterPro" id="IPR000219">
    <property type="entry name" value="DH_dom"/>
</dbReference>
<dbReference type="OMA" id="FWGECNG"/>
<dbReference type="PANTHER" id="PTHR22834:SF19">
    <property type="entry name" value="DYNAMIN-BINDING PROTEIN"/>
    <property type="match status" value="1"/>
</dbReference>
<dbReference type="Ensembl" id="ENSEBUT00000003458.1">
    <property type="protein sequence ID" value="ENSEBUP00000003094.1"/>
    <property type="gene ID" value="ENSEBUG00000002225.1"/>
</dbReference>
<proteinExistence type="predicted"/>
<dbReference type="InterPro" id="IPR051492">
    <property type="entry name" value="Dynamin-Rho_GEF"/>
</dbReference>
<feature type="domain" description="DH" evidence="4">
    <location>
        <begin position="655"/>
        <end position="831"/>
    </location>
</feature>
<evidence type="ECO:0000313" key="6">
    <source>
        <dbReference type="Proteomes" id="UP000694388"/>
    </source>
</evidence>